<dbReference type="Pfam" id="PF07790">
    <property type="entry name" value="Pilin_N"/>
    <property type="match status" value="1"/>
</dbReference>
<name>A0AAW4PKX1_9EURY</name>
<dbReference type="PANTHER" id="PTHR38138">
    <property type="entry name" value="VNG6441H"/>
    <property type="match status" value="1"/>
</dbReference>
<keyword evidence="2" id="KW-1133">Transmembrane helix</keyword>
<dbReference type="PANTHER" id="PTHR38138:SF1">
    <property type="entry name" value="ARCHAEAL TYPE IV PILIN N-TERMINAL DOMAIN-CONTAINING PROTEIN"/>
    <property type="match status" value="1"/>
</dbReference>
<evidence type="ECO:0000256" key="1">
    <source>
        <dbReference type="SAM" id="MobiDB-lite"/>
    </source>
</evidence>
<dbReference type="RefSeq" id="WP_220582452.1">
    <property type="nucleotide sequence ID" value="NZ_RKLT01000030.1"/>
</dbReference>
<feature type="region of interest" description="Disordered" evidence="1">
    <location>
        <begin position="171"/>
        <end position="190"/>
    </location>
</feature>
<feature type="domain" description="Archaeal Type IV pilin N-terminal" evidence="3">
    <location>
        <begin position="11"/>
        <end position="88"/>
    </location>
</feature>
<dbReference type="AlphaFoldDB" id="A0AAW4PKX1"/>
<organism evidence="4 5">
    <name type="scientific">Haloarcula nitratireducens</name>
    <dbReference type="NCBI Taxonomy" id="2487749"/>
    <lineage>
        <taxon>Archaea</taxon>
        <taxon>Methanobacteriati</taxon>
        <taxon>Methanobacteriota</taxon>
        <taxon>Stenosarchaea group</taxon>
        <taxon>Halobacteria</taxon>
        <taxon>Halobacteriales</taxon>
        <taxon>Haloarculaceae</taxon>
        <taxon>Haloarcula</taxon>
    </lineage>
</organism>
<evidence type="ECO:0000256" key="2">
    <source>
        <dbReference type="SAM" id="Phobius"/>
    </source>
</evidence>
<proteinExistence type="predicted"/>
<dbReference type="Proteomes" id="UP001430455">
    <property type="component" value="Unassembled WGS sequence"/>
</dbReference>
<gene>
    <name evidence="4" type="ORF">EGH23_23665</name>
</gene>
<dbReference type="NCBIfam" id="TIGR02537">
    <property type="entry name" value="arch_flag_Nterm"/>
    <property type="match status" value="1"/>
</dbReference>
<keyword evidence="2" id="KW-0472">Membrane</keyword>
<protein>
    <submittedName>
        <fullName evidence="4">Type IV pilin N-terminal domain-containing protein</fullName>
    </submittedName>
</protein>
<dbReference type="InterPro" id="IPR013373">
    <property type="entry name" value="Flagellin/pilin_N_arc"/>
</dbReference>
<dbReference type="EMBL" id="RKLT01000030">
    <property type="protein sequence ID" value="MBX0297867.1"/>
    <property type="molecule type" value="Genomic_DNA"/>
</dbReference>
<comment type="caution">
    <text evidence="4">The sequence shown here is derived from an EMBL/GenBank/DDBJ whole genome shotgun (WGS) entry which is preliminary data.</text>
</comment>
<evidence type="ECO:0000313" key="5">
    <source>
        <dbReference type="Proteomes" id="UP001430455"/>
    </source>
</evidence>
<evidence type="ECO:0000313" key="4">
    <source>
        <dbReference type="EMBL" id="MBX0297867.1"/>
    </source>
</evidence>
<accession>A0AAW4PKX1</accession>
<feature type="transmembrane region" description="Helical" evidence="2">
    <location>
        <begin position="16"/>
        <end position="40"/>
    </location>
</feature>
<evidence type="ECO:0000259" key="3">
    <source>
        <dbReference type="Pfam" id="PF07790"/>
    </source>
</evidence>
<feature type="compositionally biased region" description="Polar residues" evidence="1">
    <location>
        <begin position="171"/>
        <end position="184"/>
    </location>
</feature>
<sequence>MQIRNLFDDDQGVSPVIGVILMVAITVILAAVIATFVLGLGENLSSTAPQASFSFDYENNGGGAADKLVVTHDGGDTISASSLTFVASNVEGSDTDGPAYTTNVRIVNANSWSDIGSSGDVAAGSTVTLNGDDFVYDPSGSTNALDGTADQDGDTNGDFVELDGSTIRVTYTSDSGDNSATLSTWEGPDA</sequence>
<keyword evidence="2" id="KW-0812">Transmembrane</keyword>
<keyword evidence="5" id="KW-1185">Reference proteome</keyword>
<reference evidence="4 5" key="1">
    <citation type="submission" date="2021-06" db="EMBL/GenBank/DDBJ databases">
        <title>Halomicroarcula sp. a new haloarchaeum isolated from saline soil.</title>
        <authorList>
            <person name="Duran-Viseras A."/>
            <person name="Sanchez-Porro C."/>
            <person name="Ventosa A."/>
        </authorList>
    </citation>
    <scope>NUCLEOTIDE SEQUENCE [LARGE SCALE GENOMIC DNA]</scope>
    <source>
        <strain evidence="4 5">F27</strain>
    </source>
</reference>
<dbReference type="InterPro" id="IPR012859">
    <property type="entry name" value="Pilin_N_archaeal"/>
</dbReference>